<dbReference type="SUPFAM" id="SSF56399">
    <property type="entry name" value="ADP-ribosylation"/>
    <property type="match status" value="1"/>
</dbReference>
<organism evidence="1 2">
    <name type="scientific">Rotaria socialis</name>
    <dbReference type="NCBI Taxonomy" id="392032"/>
    <lineage>
        <taxon>Eukaryota</taxon>
        <taxon>Metazoa</taxon>
        <taxon>Spiralia</taxon>
        <taxon>Gnathifera</taxon>
        <taxon>Rotifera</taxon>
        <taxon>Eurotatoria</taxon>
        <taxon>Bdelloidea</taxon>
        <taxon>Philodinida</taxon>
        <taxon>Philodinidae</taxon>
        <taxon>Rotaria</taxon>
    </lineage>
</organism>
<dbReference type="EMBL" id="CAJOBR010032890">
    <property type="protein sequence ID" value="CAF5000991.1"/>
    <property type="molecule type" value="Genomic_DNA"/>
</dbReference>
<evidence type="ECO:0000313" key="2">
    <source>
        <dbReference type="Proteomes" id="UP000663848"/>
    </source>
</evidence>
<comment type="caution">
    <text evidence="1">The sequence shown here is derived from an EMBL/GenBank/DDBJ whole genome shotgun (WGS) entry which is preliminary data.</text>
</comment>
<evidence type="ECO:0000313" key="1">
    <source>
        <dbReference type="EMBL" id="CAF5000991.1"/>
    </source>
</evidence>
<dbReference type="PROSITE" id="PS51996">
    <property type="entry name" value="TR_MART"/>
    <property type="match status" value="1"/>
</dbReference>
<reference evidence="1" key="1">
    <citation type="submission" date="2021-02" db="EMBL/GenBank/DDBJ databases">
        <authorList>
            <person name="Nowell W R."/>
        </authorList>
    </citation>
    <scope>NUCLEOTIDE SEQUENCE</scope>
</reference>
<gene>
    <name evidence="1" type="ORF">QYT958_LOCUS38112</name>
</gene>
<dbReference type="Gene3D" id="3.90.176.10">
    <property type="entry name" value="Toxin ADP-ribosyltransferase, Chain A, domain 1"/>
    <property type="match status" value="1"/>
</dbReference>
<accession>A0A822AAH5</accession>
<name>A0A822AAH5_9BILA</name>
<dbReference type="AlphaFoldDB" id="A0A822AAH5"/>
<proteinExistence type="predicted"/>
<protein>
    <submittedName>
        <fullName evidence="1">Uncharacterized protein</fullName>
    </submittedName>
</protein>
<feature type="non-terminal residue" evidence="1">
    <location>
        <position position="206"/>
    </location>
</feature>
<dbReference type="Proteomes" id="UP000663848">
    <property type="component" value="Unassembled WGS sequence"/>
</dbReference>
<sequence length="206" mass="23935">MIKKSKEYFAKDIKELRRIEEFSADYSSELAIQWYTADSFVHKLVNHALRSENVDLLYAYRFFISDLSAEIKRWQTVQQTDSGTVISKIKNGLGSRIKLFSGQRLRKGELEKLKQSIGTIISINGFLSTSMDLSEAKEFTKRAMQFPDMQQVIIEISFDTSLQEMNVFAEIAHQSKYNEEEEVLFDYNSLFNVTDVKCDLYSSIWT</sequence>